<reference evidence="2 3" key="1">
    <citation type="journal article" date="2023" name="Int. J. Mol. Sci.">
        <title>De Novo Assembly and Annotation of 11 Diverse Shrub Willow (Salix) Genomes Reveals Novel Gene Organization in Sex-Linked Regions.</title>
        <authorList>
            <person name="Hyden B."/>
            <person name="Feng K."/>
            <person name="Yates T.B."/>
            <person name="Jawdy S."/>
            <person name="Cereghino C."/>
            <person name="Smart L.B."/>
            <person name="Muchero W."/>
        </authorList>
    </citation>
    <scope>NUCLEOTIDE SEQUENCE [LARGE SCALE GENOMIC DNA]</scope>
    <source>
        <tissue evidence="2">Shoot tip</tissue>
    </source>
</reference>
<protein>
    <submittedName>
        <fullName evidence="2">Uncharacterized protein</fullName>
    </submittedName>
</protein>
<organism evidence="2 3">
    <name type="scientific">Salix udensis</name>
    <dbReference type="NCBI Taxonomy" id="889485"/>
    <lineage>
        <taxon>Eukaryota</taxon>
        <taxon>Viridiplantae</taxon>
        <taxon>Streptophyta</taxon>
        <taxon>Embryophyta</taxon>
        <taxon>Tracheophyta</taxon>
        <taxon>Spermatophyta</taxon>
        <taxon>Magnoliopsida</taxon>
        <taxon>eudicotyledons</taxon>
        <taxon>Gunneridae</taxon>
        <taxon>Pentapetalae</taxon>
        <taxon>rosids</taxon>
        <taxon>fabids</taxon>
        <taxon>Malpighiales</taxon>
        <taxon>Salicaceae</taxon>
        <taxon>Saliceae</taxon>
        <taxon>Salix</taxon>
    </lineage>
</organism>
<comment type="caution">
    <text evidence="2">The sequence shown here is derived from an EMBL/GenBank/DDBJ whole genome shotgun (WGS) entry which is preliminary data.</text>
</comment>
<sequence>MIFAVPLDFKQESLALSESEGFLVDLCGRKREVRIQRDFKAHFRQEDFKHRVTFILVLLLASRYTFSLSGGSEHQEEEEEGTKRRLEMVGVGKATSVH</sequence>
<proteinExistence type="predicted"/>
<evidence type="ECO:0000256" key="1">
    <source>
        <dbReference type="SAM" id="MobiDB-lite"/>
    </source>
</evidence>
<evidence type="ECO:0000313" key="3">
    <source>
        <dbReference type="Proteomes" id="UP001162972"/>
    </source>
</evidence>
<keyword evidence="3" id="KW-1185">Reference proteome</keyword>
<accession>A0AAD6KWY5</accession>
<name>A0AAD6KWY5_9ROSI</name>
<feature type="region of interest" description="Disordered" evidence="1">
    <location>
        <begin position="69"/>
        <end position="98"/>
    </location>
</feature>
<dbReference type="Proteomes" id="UP001162972">
    <property type="component" value="Chromosome 8"/>
</dbReference>
<evidence type="ECO:0000313" key="2">
    <source>
        <dbReference type="EMBL" id="KAJ6430159.1"/>
    </source>
</evidence>
<dbReference type="EMBL" id="JAPFFJ010000004">
    <property type="protein sequence ID" value="KAJ6430159.1"/>
    <property type="molecule type" value="Genomic_DNA"/>
</dbReference>
<dbReference type="AlphaFoldDB" id="A0AAD6KWY5"/>
<gene>
    <name evidence="2" type="ORF">OIU84_021548</name>
</gene>